<evidence type="ECO:0000256" key="3">
    <source>
        <dbReference type="SAM" id="SignalP"/>
    </source>
</evidence>
<keyword evidence="1" id="KW-0677">Repeat</keyword>
<dbReference type="AlphaFoldDB" id="A0A1V4IHS1"/>
<evidence type="ECO:0000313" key="5">
    <source>
        <dbReference type="Proteomes" id="UP000191056"/>
    </source>
</evidence>
<feature type="repeat" description="Cell wall-binding" evidence="2">
    <location>
        <begin position="508"/>
        <end position="527"/>
    </location>
</feature>
<dbReference type="GO" id="GO:0008745">
    <property type="term" value="F:N-acetylmuramoyl-L-alanine amidase activity"/>
    <property type="evidence" value="ECO:0007669"/>
    <property type="project" value="UniProtKB-EC"/>
</dbReference>
<keyword evidence="4" id="KW-0378">Hydrolase</keyword>
<evidence type="ECO:0000313" key="4">
    <source>
        <dbReference type="EMBL" id="OPJ59548.1"/>
    </source>
</evidence>
<evidence type="ECO:0000256" key="2">
    <source>
        <dbReference type="PROSITE-ProRule" id="PRU00591"/>
    </source>
</evidence>
<keyword evidence="3" id="KW-0732">Signal</keyword>
<feature type="repeat" description="Cell wall-binding" evidence="2">
    <location>
        <begin position="528"/>
        <end position="547"/>
    </location>
</feature>
<feature type="repeat" description="Cell wall-binding" evidence="2">
    <location>
        <begin position="548"/>
        <end position="567"/>
    </location>
</feature>
<accession>A0A1V4IHS1</accession>
<dbReference type="Pfam" id="PF01473">
    <property type="entry name" value="Choline_bind_1"/>
    <property type="match status" value="1"/>
</dbReference>
<dbReference type="SUPFAM" id="SSF69360">
    <property type="entry name" value="Cell wall binding repeat"/>
    <property type="match status" value="1"/>
</dbReference>
<dbReference type="InterPro" id="IPR018337">
    <property type="entry name" value="Cell_wall/Cho-bd_repeat"/>
</dbReference>
<dbReference type="RefSeq" id="WP_079441019.1">
    <property type="nucleotide sequence ID" value="NZ_MZGT01000050.1"/>
</dbReference>
<reference evidence="4 5" key="1">
    <citation type="submission" date="2017-03" db="EMBL/GenBank/DDBJ databases">
        <title>Genome sequence of Clostridium chromiireducens DSM 23318.</title>
        <authorList>
            <person name="Poehlein A."/>
            <person name="Daniel R."/>
        </authorList>
    </citation>
    <scope>NUCLEOTIDE SEQUENCE [LARGE SCALE GENOMIC DNA]</scope>
    <source>
        <strain evidence="4 5">DSM 23318</strain>
    </source>
</reference>
<sequence>MFKRANKITALLVAAASIMSVVPAMAAERLGTKEGTIENAVAFKDGKYIYQGYRTDDDNKSVYYNAGDKDKELDDLTDATLGAKFDSSSVSAFDGSDEYIVDLATGKASDEDLVSDTKSTASDKLKSKLKKTDRYGDYVTIDDLTQVAANQFGDVWYQYKATTAASAGATGNTYYGYTDKTGKYVDADKTANIRVFNGEKMVKIDEFDEVTEGITATLDPAFAPVTIAQDKDSFYRVIRVNFSGATVYTSKGAALTPQQQVYLQKISKAQGDKEKDAYLPKTVESYELASAATLAGEGDIDLAYTLIMNAVADIADNNDVTYDDASGTATSKKFVGLRVIDGVIYYTEMDASDKVKTYKLKLNKNLKLDALNLSTTADLTDKIKVDAYAVKKDGDKDQDVKGNASAAGVSIDIDGNVWVVNQGKILKSEKAGDFKEMFTCDRSLDSLEVYDENSLVAWDASGDVYTTVQEGKAESEAEAPVVTPAKVGWDKLADGTWNFYDATGTKVVNNWANVGGVWYYLKADGAMATGWLNQNGTWYYLNASGAMATGWLNDNGTWYYLNASGAMLANTTVDGYVLGASGAWVK</sequence>
<dbReference type="EC" id="3.5.1.28" evidence="4"/>
<dbReference type="Proteomes" id="UP000191056">
    <property type="component" value="Unassembled WGS sequence"/>
</dbReference>
<feature type="signal peptide" evidence="3">
    <location>
        <begin position="1"/>
        <end position="26"/>
    </location>
</feature>
<organism evidence="4 5">
    <name type="scientific">Clostridium chromiireducens</name>
    <dbReference type="NCBI Taxonomy" id="225345"/>
    <lineage>
        <taxon>Bacteria</taxon>
        <taxon>Bacillati</taxon>
        <taxon>Bacillota</taxon>
        <taxon>Clostridia</taxon>
        <taxon>Eubacteriales</taxon>
        <taxon>Clostridiaceae</taxon>
        <taxon>Clostridium</taxon>
    </lineage>
</organism>
<dbReference type="EMBL" id="MZGT01000050">
    <property type="protein sequence ID" value="OPJ59548.1"/>
    <property type="molecule type" value="Genomic_DNA"/>
</dbReference>
<dbReference type="Pfam" id="PF19127">
    <property type="entry name" value="Choline_bind_3"/>
    <property type="match status" value="1"/>
</dbReference>
<feature type="chain" id="PRO_5013206159" evidence="3">
    <location>
        <begin position="27"/>
        <end position="586"/>
    </location>
</feature>
<dbReference type="Gene3D" id="2.10.270.10">
    <property type="entry name" value="Cholin Binding"/>
    <property type="match status" value="1"/>
</dbReference>
<proteinExistence type="predicted"/>
<evidence type="ECO:0000256" key="1">
    <source>
        <dbReference type="ARBA" id="ARBA00022737"/>
    </source>
</evidence>
<dbReference type="PROSITE" id="PS51170">
    <property type="entry name" value="CW"/>
    <property type="match status" value="3"/>
</dbReference>
<name>A0A1V4IHS1_9CLOT</name>
<comment type="caution">
    <text evidence="4">The sequence shown here is derived from an EMBL/GenBank/DDBJ whole genome shotgun (WGS) entry which is preliminary data.</text>
</comment>
<dbReference type="STRING" id="225345.CLCHR_34310"/>
<gene>
    <name evidence="4" type="primary">lytA_13</name>
    <name evidence="4" type="ORF">CLCHR_34310</name>
</gene>
<protein>
    <submittedName>
        <fullName evidence="4">Autolysin</fullName>
        <ecNumber evidence="4">3.5.1.28</ecNumber>
    </submittedName>
</protein>
<keyword evidence="5" id="KW-1185">Reference proteome</keyword>